<organism evidence="1 2">
    <name type="scientific">Rhizobium etli (strain ATCC 51251 / DSM 11541 / JCM 21823 / NBRC 15573 / CFN 42)</name>
    <dbReference type="NCBI Taxonomy" id="347834"/>
    <lineage>
        <taxon>Bacteria</taxon>
        <taxon>Pseudomonadati</taxon>
        <taxon>Pseudomonadota</taxon>
        <taxon>Alphaproteobacteria</taxon>
        <taxon>Hyphomicrobiales</taxon>
        <taxon>Rhizobiaceae</taxon>
        <taxon>Rhizobium/Agrobacterium group</taxon>
        <taxon>Rhizobium</taxon>
    </lineage>
</organism>
<gene>
    <name evidence="1" type="ordered locus">RHE_CH01004</name>
</gene>
<evidence type="ECO:0000313" key="1">
    <source>
        <dbReference type="EMBL" id="ABC89815.1"/>
    </source>
</evidence>
<reference evidence="1 2" key="1">
    <citation type="journal article" date="2006" name="Proc. Natl. Acad. Sci. U.S.A.">
        <title>The partitioned Rhizobium etli genome: genetic and metabolic redundancy in seven interacting replicons.</title>
        <authorList>
            <person name="Gonzalez V."/>
            <person name="Santamaria R.I."/>
            <person name="Bustos P."/>
            <person name="Hernandez-Gonzalez I."/>
            <person name="Medrano-Soto A."/>
            <person name="Moreno-Hagelsieb G."/>
            <person name="Janga S.C."/>
            <person name="Ramirez M.A."/>
            <person name="Jimenez-Jacinto V."/>
            <person name="Collado-Vides J."/>
            <person name="Davila G."/>
        </authorList>
    </citation>
    <scope>NUCLEOTIDE SEQUENCE [LARGE SCALE GENOMIC DNA]</scope>
    <source>
        <strain evidence="2">ATCC 51251 / DSM 11541 / JCM 21823 / NBRC 15573 / CFN 42</strain>
    </source>
</reference>
<dbReference type="eggNOG" id="ENOG5033JHF">
    <property type="taxonomic scope" value="Bacteria"/>
</dbReference>
<protein>
    <submittedName>
        <fullName evidence="1">Hypothetical conserved protein</fullName>
    </submittedName>
</protein>
<dbReference type="EMBL" id="CP000133">
    <property type="protein sequence ID" value="ABC89815.1"/>
    <property type="molecule type" value="Genomic_DNA"/>
</dbReference>
<name>Q2KBH1_RHIEC</name>
<keyword evidence="2" id="KW-1185">Reference proteome</keyword>
<sequence length="182" mass="20554">MSGRTDGGAPAATRTKTKGTITIIDSMKAVRLRRTEGFEPPSALPGISPTRREIGRWPAPREKRALLPGRQSQLDARTRMAFPPGKARNTPMRVPLIFTILALAASLSACQTMTPEERRAADERQCLSYGFRRGTDGFATCLQRIDLDRRAESRAASAEMMDRMAWDLNGPYIYRDRWRYRH</sequence>
<dbReference type="HOGENOM" id="CLU_127115_0_0_5"/>
<evidence type="ECO:0000313" key="2">
    <source>
        <dbReference type="Proteomes" id="UP000001936"/>
    </source>
</evidence>
<dbReference type="Proteomes" id="UP000001936">
    <property type="component" value="Chromosome"/>
</dbReference>
<accession>Q2KBH1</accession>
<dbReference type="AlphaFoldDB" id="Q2KBH1"/>
<dbReference type="KEGG" id="ret:RHE_CH01004"/>
<proteinExistence type="predicted"/>